<comment type="caution">
    <text evidence="1">The sequence shown here is derived from an EMBL/GenBank/DDBJ whole genome shotgun (WGS) entry which is preliminary data.</text>
</comment>
<evidence type="ECO:0000313" key="2">
    <source>
        <dbReference type="Proteomes" id="UP000756703"/>
    </source>
</evidence>
<gene>
    <name evidence="1" type="ORF">HY473_01510</name>
</gene>
<evidence type="ECO:0000313" key="1">
    <source>
        <dbReference type="EMBL" id="MBI4132762.1"/>
    </source>
</evidence>
<sequence>MRRATLAQGNQVQNLILQSGVPTDQLQKLLESGFISDILDANVDEVDRNQLRKVLGLKPLPIKPREKRSTLDYYPWLERYAPLGDMNLTIHDSVASRHEVVTRDGIKTLKVKPIMIRKDNEALQERAVREMREHQLNDCLILDKQGFQIGLATTNGDGWSFDWEFNFQDAAYLLLRNFADPSTIVICEIGE</sequence>
<name>A0A933DTD3_9BACT</name>
<protein>
    <submittedName>
        <fullName evidence="1">Uncharacterized protein</fullName>
    </submittedName>
</protein>
<dbReference type="Proteomes" id="UP000756703">
    <property type="component" value="Unassembled WGS sequence"/>
</dbReference>
<reference evidence="1" key="1">
    <citation type="submission" date="2020-07" db="EMBL/GenBank/DDBJ databases">
        <title>Huge and variable diversity of episymbiotic CPR bacteria and DPANN archaea in groundwater ecosystems.</title>
        <authorList>
            <person name="He C.Y."/>
            <person name="Keren R."/>
            <person name="Whittaker M."/>
            <person name="Farag I.F."/>
            <person name="Doudna J."/>
            <person name="Cate J.H.D."/>
            <person name="Banfield J.F."/>
        </authorList>
    </citation>
    <scope>NUCLEOTIDE SEQUENCE</scope>
    <source>
        <strain evidence="1">NC_groundwater_1225_Ag_S-0.1um_56_177</strain>
    </source>
</reference>
<dbReference type="AlphaFoldDB" id="A0A933DTD3"/>
<organism evidence="1 2">
    <name type="scientific">Candidatus Sungiibacteriota bacterium</name>
    <dbReference type="NCBI Taxonomy" id="2750080"/>
    <lineage>
        <taxon>Bacteria</taxon>
        <taxon>Candidatus Sungiibacteriota</taxon>
    </lineage>
</organism>
<dbReference type="EMBL" id="JACQMI010000013">
    <property type="protein sequence ID" value="MBI4132762.1"/>
    <property type="molecule type" value="Genomic_DNA"/>
</dbReference>
<accession>A0A933DTD3</accession>
<proteinExistence type="predicted"/>